<organism evidence="2 3">
    <name type="scientific">Rickenella mellea</name>
    <dbReference type="NCBI Taxonomy" id="50990"/>
    <lineage>
        <taxon>Eukaryota</taxon>
        <taxon>Fungi</taxon>
        <taxon>Dikarya</taxon>
        <taxon>Basidiomycota</taxon>
        <taxon>Agaricomycotina</taxon>
        <taxon>Agaricomycetes</taxon>
        <taxon>Hymenochaetales</taxon>
        <taxon>Rickenellaceae</taxon>
        <taxon>Rickenella</taxon>
    </lineage>
</organism>
<name>A0A4Y7PLX4_9AGAM</name>
<proteinExistence type="predicted"/>
<dbReference type="Pfam" id="PF07714">
    <property type="entry name" value="PK_Tyr_Ser-Thr"/>
    <property type="match status" value="1"/>
</dbReference>
<sequence>MTYPSSAARKGRGSTSAIGTNDLLAVPKQLDLTSRVTQTEEIARAKCEQYHLYYGTLQPRKQVAIKRLRSSLNDNEPLRKALPRELKLWSRLRNRNILPILGSTVDERGFPAIITEWMGNGSALDYVKKNHQADVFNMVKGIAEGLAYLHKENVVHADLRSDNVLISNAGVPLVTDFGLARLLVVTHTIRDVKELMRSVRWMAIELVNPKSNSKDDTSPSTNIVEQTRESDVWAFGMVIYELLSKSYPFAGLPDIQVLIKIAGGGSPNPPKDIRSRPPTDQSLWDLCKRCWHKEPASRPTMSSIVADLKKKSFVCEINPTNRLPIHAVVCSKSRVTVRKLGAVLVLMMLLRVLIGPERGPFRQASRRPIRALLRFRILRGPYRQFLL</sequence>
<keyword evidence="2" id="KW-0418">Kinase</keyword>
<evidence type="ECO:0000259" key="1">
    <source>
        <dbReference type="PROSITE" id="PS50011"/>
    </source>
</evidence>
<dbReference type="InterPro" id="IPR011009">
    <property type="entry name" value="Kinase-like_dom_sf"/>
</dbReference>
<gene>
    <name evidence="2" type="ORF">BD410DRAFT_732722</name>
</gene>
<dbReference type="VEuPathDB" id="FungiDB:BD410DRAFT_732722"/>
<dbReference type="GO" id="GO:0004674">
    <property type="term" value="F:protein serine/threonine kinase activity"/>
    <property type="evidence" value="ECO:0007669"/>
    <property type="project" value="TreeGrafter"/>
</dbReference>
<feature type="domain" description="Protein kinase" evidence="1">
    <location>
        <begin position="12"/>
        <end position="314"/>
    </location>
</feature>
<dbReference type="InterPro" id="IPR001245">
    <property type="entry name" value="Ser-Thr/Tyr_kinase_cat_dom"/>
</dbReference>
<accession>A0A4Y7PLX4</accession>
<dbReference type="SUPFAM" id="SSF56112">
    <property type="entry name" value="Protein kinase-like (PK-like)"/>
    <property type="match status" value="1"/>
</dbReference>
<dbReference type="InterPro" id="IPR000719">
    <property type="entry name" value="Prot_kinase_dom"/>
</dbReference>
<reference evidence="2 3" key="1">
    <citation type="submission" date="2018-06" db="EMBL/GenBank/DDBJ databases">
        <title>A transcriptomic atlas of mushroom development highlights an independent origin of complex multicellularity.</title>
        <authorList>
            <consortium name="DOE Joint Genome Institute"/>
            <person name="Krizsan K."/>
            <person name="Almasi E."/>
            <person name="Merenyi Z."/>
            <person name="Sahu N."/>
            <person name="Viragh M."/>
            <person name="Koszo T."/>
            <person name="Mondo S."/>
            <person name="Kiss B."/>
            <person name="Balint B."/>
            <person name="Kues U."/>
            <person name="Barry K."/>
            <person name="Hegedus J.C."/>
            <person name="Henrissat B."/>
            <person name="Johnson J."/>
            <person name="Lipzen A."/>
            <person name="Ohm R."/>
            <person name="Nagy I."/>
            <person name="Pangilinan J."/>
            <person name="Yan J."/>
            <person name="Xiong Y."/>
            <person name="Grigoriev I.V."/>
            <person name="Hibbett D.S."/>
            <person name="Nagy L.G."/>
        </authorList>
    </citation>
    <scope>NUCLEOTIDE SEQUENCE [LARGE SCALE GENOMIC DNA]</scope>
    <source>
        <strain evidence="2 3">SZMC22713</strain>
    </source>
</reference>
<keyword evidence="3" id="KW-1185">Reference proteome</keyword>
<dbReference type="STRING" id="50990.A0A4Y7PLX4"/>
<evidence type="ECO:0000313" key="2">
    <source>
        <dbReference type="EMBL" id="TDL15450.1"/>
    </source>
</evidence>
<dbReference type="OrthoDB" id="26722at2759"/>
<dbReference type="InterPro" id="IPR051681">
    <property type="entry name" value="Ser/Thr_Kinases-Pseudokinases"/>
</dbReference>
<dbReference type="PROSITE" id="PS00109">
    <property type="entry name" value="PROTEIN_KINASE_TYR"/>
    <property type="match status" value="1"/>
</dbReference>
<dbReference type="Proteomes" id="UP000294933">
    <property type="component" value="Unassembled WGS sequence"/>
</dbReference>
<protein>
    <submittedName>
        <fullName evidence="2">Kinase-like protein</fullName>
    </submittedName>
</protein>
<evidence type="ECO:0000313" key="3">
    <source>
        <dbReference type="Proteomes" id="UP000294933"/>
    </source>
</evidence>
<dbReference type="PANTHER" id="PTHR44329">
    <property type="entry name" value="SERINE/THREONINE-PROTEIN KINASE TNNI3K-RELATED"/>
    <property type="match status" value="1"/>
</dbReference>
<dbReference type="AlphaFoldDB" id="A0A4Y7PLX4"/>
<dbReference type="EMBL" id="ML170275">
    <property type="protein sequence ID" value="TDL15450.1"/>
    <property type="molecule type" value="Genomic_DNA"/>
</dbReference>
<dbReference type="InterPro" id="IPR008266">
    <property type="entry name" value="Tyr_kinase_AS"/>
</dbReference>
<dbReference type="Gene3D" id="1.10.510.10">
    <property type="entry name" value="Transferase(Phosphotransferase) domain 1"/>
    <property type="match status" value="1"/>
</dbReference>
<keyword evidence="2" id="KW-0808">Transferase</keyword>
<dbReference type="GO" id="GO:0005524">
    <property type="term" value="F:ATP binding"/>
    <property type="evidence" value="ECO:0007669"/>
    <property type="project" value="InterPro"/>
</dbReference>
<dbReference type="PROSITE" id="PS50011">
    <property type="entry name" value="PROTEIN_KINASE_DOM"/>
    <property type="match status" value="1"/>
</dbReference>